<evidence type="ECO:0000256" key="1">
    <source>
        <dbReference type="SAM" id="MobiDB-lite"/>
    </source>
</evidence>
<accession>A0A5C3QP08</accession>
<proteinExistence type="predicted"/>
<feature type="region of interest" description="Disordered" evidence="1">
    <location>
        <begin position="168"/>
        <end position="202"/>
    </location>
</feature>
<keyword evidence="3" id="KW-1185">Reference proteome</keyword>
<dbReference type="EMBL" id="ML178823">
    <property type="protein sequence ID" value="TFL02029.1"/>
    <property type="molecule type" value="Genomic_DNA"/>
</dbReference>
<reference evidence="2 3" key="1">
    <citation type="journal article" date="2019" name="Nat. Ecol. Evol.">
        <title>Megaphylogeny resolves global patterns of mushroom evolution.</title>
        <authorList>
            <person name="Varga T."/>
            <person name="Krizsan K."/>
            <person name="Foldi C."/>
            <person name="Dima B."/>
            <person name="Sanchez-Garcia M."/>
            <person name="Sanchez-Ramirez S."/>
            <person name="Szollosi G.J."/>
            <person name="Szarkandi J.G."/>
            <person name="Papp V."/>
            <person name="Albert L."/>
            <person name="Andreopoulos W."/>
            <person name="Angelini C."/>
            <person name="Antonin V."/>
            <person name="Barry K.W."/>
            <person name="Bougher N.L."/>
            <person name="Buchanan P."/>
            <person name="Buyck B."/>
            <person name="Bense V."/>
            <person name="Catcheside P."/>
            <person name="Chovatia M."/>
            <person name="Cooper J."/>
            <person name="Damon W."/>
            <person name="Desjardin D."/>
            <person name="Finy P."/>
            <person name="Geml J."/>
            <person name="Haridas S."/>
            <person name="Hughes K."/>
            <person name="Justo A."/>
            <person name="Karasinski D."/>
            <person name="Kautmanova I."/>
            <person name="Kiss B."/>
            <person name="Kocsube S."/>
            <person name="Kotiranta H."/>
            <person name="LaButti K.M."/>
            <person name="Lechner B.E."/>
            <person name="Liimatainen K."/>
            <person name="Lipzen A."/>
            <person name="Lukacs Z."/>
            <person name="Mihaltcheva S."/>
            <person name="Morgado L.N."/>
            <person name="Niskanen T."/>
            <person name="Noordeloos M.E."/>
            <person name="Ohm R.A."/>
            <person name="Ortiz-Santana B."/>
            <person name="Ovrebo C."/>
            <person name="Racz N."/>
            <person name="Riley R."/>
            <person name="Savchenko A."/>
            <person name="Shiryaev A."/>
            <person name="Soop K."/>
            <person name="Spirin V."/>
            <person name="Szebenyi C."/>
            <person name="Tomsovsky M."/>
            <person name="Tulloss R.E."/>
            <person name="Uehling J."/>
            <person name="Grigoriev I.V."/>
            <person name="Vagvolgyi C."/>
            <person name="Papp T."/>
            <person name="Martin F.M."/>
            <person name="Miettinen O."/>
            <person name="Hibbett D.S."/>
            <person name="Nagy L.G."/>
        </authorList>
    </citation>
    <scope>NUCLEOTIDE SEQUENCE [LARGE SCALE GENOMIC DNA]</scope>
    <source>
        <strain evidence="2 3">CBS 309.79</strain>
    </source>
</reference>
<evidence type="ECO:0000313" key="2">
    <source>
        <dbReference type="EMBL" id="TFL02029.1"/>
    </source>
</evidence>
<dbReference type="OrthoDB" id="3067134at2759"/>
<sequence length="337" mass="37463">MTDSSTGPRPTSTKEFARLMDFFDRLAVHRARSTSKSVEPTQDENEVFIPNDIAPLIRGLKSQIANRTDSEDPSVPQTIRTFPVKEGFPFTFKMRLHELYELKDWAKKISQEVEKSRSEYRSLSEQEPEIGTAVEEELDIAAQVVIVRPRRVSAMARWGRRSAGWERSEFSSTSAPGMGSRRSSSRSSLLSPGLRTSFRPSTLPPITSAKSTIVFPFVREQLPTMDSGLADDVRVVKKRCVGQTKSLVSGLPPFVVEKRRGKEEQPVQKNTWVYQGVVSSTEVELDCNRAALRNVQPIALRKILGKEGLGAGGEAEGENVDLSEFGMDKKSVFGVLG</sequence>
<name>A0A5C3QP08_9AGAR</name>
<dbReference type="AlphaFoldDB" id="A0A5C3QP08"/>
<dbReference type="Proteomes" id="UP000305067">
    <property type="component" value="Unassembled WGS sequence"/>
</dbReference>
<protein>
    <submittedName>
        <fullName evidence="2">Uncharacterized protein</fullName>
    </submittedName>
</protein>
<evidence type="ECO:0000313" key="3">
    <source>
        <dbReference type="Proteomes" id="UP000305067"/>
    </source>
</evidence>
<organism evidence="2 3">
    <name type="scientific">Pterulicium gracile</name>
    <dbReference type="NCBI Taxonomy" id="1884261"/>
    <lineage>
        <taxon>Eukaryota</taxon>
        <taxon>Fungi</taxon>
        <taxon>Dikarya</taxon>
        <taxon>Basidiomycota</taxon>
        <taxon>Agaricomycotina</taxon>
        <taxon>Agaricomycetes</taxon>
        <taxon>Agaricomycetidae</taxon>
        <taxon>Agaricales</taxon>
        <taxon>Pleurotineae</taxon>
        <taxon>Pterulaceae</taxon>
        <taxon>Pterulicium</taxon>
    </lineage>
</organism>
<feature type="compositionally biased region" description="Low complexity" evidence="1">
    <location>
        <begin position="180"/>
        <end position="191"/>
    </location>
</feature>
<gene>
    <name evidence="2" type="ORF">BDV98DRAFT_48088</name>
</gene>